<dbReference type="PANTHER" id="PTHR33787:SF4">
    <property type="entry name" value="YCF20-LIKE PROTEIN"/>
    <property type="match status" value="1"/>
</dbReference>
<keyword evidence="4" id="KW-0934">Plastid</keyword>
<evidence type="ECO:0000256" key="3">
    <source>
        <dbReference type="SAM" id="SignalP"/>
    </source>
</evidence>
<accession>A0A141SDG9</accession>
<dbReference type="InterPro" id="IPR007572">
    <property type="entry name" value="Uncharacterised_Ycf20"/>
</dbReference>
<proteinExistence type="inferred from homology"/>
<dbReference type="Pfam" id="PF04483">
    <property type="entry name" value="DUF565"/>
    <property type="match status" value="1"/>
</dbReference>
<sequence>MFKCKINEFILRFFLSTALSTIPAQTGDWTIITGSLIVSSNEVISKVYYKNQYFKHSVFQLFNCIRIGIIYGLFVDSFKLGS</sequence>
<evidence type="ECO:0000256" key="2">
    <source>
        <dbReference type="ARBA" id="ARBA00021534"/>
    </source>
</evidence>
<geneLocation type="plastid" evidence="4"/>
<dbReference type="AlphaFoldDB" id="A0A141SDG9"/>
<evidence type="ECO:0000256" key="1">
    <source>
        <dbReference type="ARBA" id="ARBA00009846"/>
    </source>
</evidence>
<comment type="similarity">
    <text evidence="1">Belongs to the ycf20 family.</text>
</comment>
<dbReference type="EMBL" id="KT266786">
    <property type="protein sequence ID" value="AMK96337.1"/>
    <property type="molecule type" value="Genomic_DNA"/>
</dbReference>
<feature type="chain" id="PRO_5007492774" description="Uncharacterized protein ycf20" evidence="3">
    <location>
        <begin position="21"/>
        <end position="82"/>
    </location>
</feature>
<reference evidence="4" key="1">
    <citation type="submission" date="2015-07" db="EMBL/GenBank/DDBJ databases">
        <title>Reconstructing the complex evolutionary history of mobile plasmids in red algal genomes.</title>
        <authorList>
            <person name="Lee J."/>
            <person name="Kim K.M."/>
            <person name="Yang E.C."/>
            <person name="Miller K.A."/>
            <person name="Boo S.M."/>
            <person name="Bhattacharya D."/>
            <person name="Yoon H.S."/>
        </authorList>
    </citation>
    <scope>NUCLEOTIDE SEQUENCE</scope>
</reference>
<organism evidence="4">
    <name type="scientific">Gelidium elegans</name>
    <name type="common">Red alga</name>
    <dbReference type="NCBI Taxonomy" id="37200"/>
    <lineage>
        <taxon>Eukaryota</taxon>
        <taxon>Rhodophyta</taxon>
        <taxon>Florideophyceae</taxon>
        <taxon>Rhodymeniophycidae</taxon>
        <taxon>Gelidiales</taxon>
        <taxon>Gelidiaceae</taxon>
        <taxon>Gelidium</taxon>
    </lineage>
</organism>
<dbReference type="PANTHER" id="PTHR33787">
    <property type="match status" value="1"/>
</dbReference>
<dbReference type="RefSeq" id="YP_009244095.1">
    <property type="nucleotide sequence ID" value="NC_029858.1"/>
</dbReference>
<evidence type="ECO:0000313" key="4">
    <source>
        <dbReference type="EMBL" id="AMK96337.1"/>
    </source>
</evidence>
<name>A0A141SDG9_GELEL</name>
<protein>
    <recommendedName>
        <fullName evidence="2">Uncharacterized protein ycf20</fullName>
    </recommendedName>
</protein>
<keyword evidence="3" id="KW-0732">Signal</keyword>
<feature type="signal peptide" evidence="3">
    <location>
        <begin position="1"/>
        <end position="20"/>
    </location>
</feature>
<dbReference type="GeneID" id="27215824"/>
<gene>
    <name evidence="4" type="primary">ycf20</name>
    <name evidence="4" type="ORF">Gele_082</name>
</gene>